<evidence type="ECO:0000256" key="2">
    <source>
        <dbReference type="ARBA" id="ARBA00022679"/>
    </source>
</evidence>
<gene>
    <name evidence="6" type="ORF">MSP1401_LOCUS9063</name>
</gene>
<evidence type="ECO:0000259" key="5">
    <source>
        <dbReference type="Pfam" id="PF02782"/>
    </source>
</evidence>
<feature type="domain" description="Carbohydrate kinase FGGY N-terminal" evidence="4">
    <location>
        <begin position="2"/>
        <end position="226"/>
    </location>
</feature>
<dbReference type="SUPFAM" id="SSF53067">
    <property type="entry name" value="Actin-like ATPase domain"/>
    <property type="match status" value="2"/>
</dbReference>
<dbReference type="InterPro" id="IPR050406">
    <property type="entry name" value="FGGY_Carb_Kinase"/>
</dbReference>
<dbReference type="PIRSF" id="PIRSF000538">
    <property type="entry name" value="GlpK"/>
    <property type="match status" value="1"/>
</dbReference>
<dbReference type="InterPro" id="IPR018484">
    <property type="entry name" value="FGGY_N"/>
</dbReference>
<keyword evidence="2" id="KW-0808">Transferase</keyword>
<dbReference type="CDD" id="cd07805">
    <property type="entry name" value="ASKHA_NBD_FGGY_CvXK-like"/>
    <property type="match status" value="1"/>
</dbReference>
<accession>A0A7S0D923</accession>
<organism evidence="6">
    <name type="scientific">Micromonas pusilla</name>
    <name type="common">Picoplanktonic green alga</name>
    <name type="synonym">Chromulina pusilla</name>
    <dbReference type="NCBI Taxonomy" id="38833"/>
    <lineage>
        <taxon>Eukaryota</taxon>
        <taxon>Viridiplantae</taxon>
        <taxon>Chlorophyta</taxon>
        <taxon>Mamiellophyceae</taxon>
        <taxon>Mamiellales</taxon>
        <taxon>Mamiellaceae</taxon>
        <taxon>Micromonas</taxon>
    </lineage>
</organism>
<comment type="similarity">
    <text evidence="1">Belongs to the FGGY kinase family.</text>
</comment>
<evidence type="ECO:0000256" key="3">
    <source>
        <dbReference type="ARBA" id="ARBA00022777"/>
    </source>
</evidence>
<keyword evidence="3" id="KW-0418">Kinase</keyword>
<dbReference type="GO" id="GO:0005975">
    <property type="term" value="P:carbohydrate metabolic process"/>
    <property type="evidence" value="ECO:0007669"/>
    <property type="project" value="InterPro"/>
</dbReference>
<dbReference type="EMBL" id="HBEN01010944">
    <property type="protein sequence ID" value="CAD8445579.1"/>
    <property type="molecule type" value="Transcribed_RNA"/>
</dbReference>
<dbReference type="Pfam" id="PF00370">
    <property type="entry name" value="FGGY_N"/>
    <property type="match status" value="1"/>
</dbReference>
<evidence type="ECO:0000313" key="6">
    <source>
        <dbReference type="EMBL" id="CAD8445579.1"/>
    </source>
</evidence>
<dbReference type="AlphaFoldDB" id="A0A7S0D923"/>
<proteinExistence type="inferred from homology"/>
<reference evidence="6" key="1">
    <citation type="submission" date="2021-01" db="EMBL/GenBank/DDBJ databases">
        <authorList>
            <person name="Corre E."/>
            <person name="Pelletier E."/>
            <person name="Niang G."/>
            <person name="Scheremetjew M."/>
            <person name="Finn R."/>
            <person name="Kale V."/>
            <person name="Holt S."/>
            <person name="Cochrane G."/>
            <person name="Meng A."/>
            <person name="Brown T."/>
            <person name="Cohen L."/>
        </authorList>
    </citation>
    <scope>NUCLEOTIDE SEQUENCE</scope>
    <source>
        <strain evidence="6">CCAC1681</strain>
    </source>
</reference>
<feature type="domain" description="Carbohydrate kinase FGGY C-terminal" evidence="5">
    <location>
        <begin position="320"/>
        <end position="436"/>
    </location>
</feature>
<name>A0A7S0D923_MICPS</name>
<protein>
    <recommendedName>
        <fullName evidence="7">Glycerol kinase</fullName>
    </recommendedName>
</protein>
<sequence>MEQDPNEWIEAFAHAARDVLAPFGDAKPAGVALSGQMQNVVLARAGASLRPCLLYSDVRAVEEAEHIRRRLLEDGDADSVATGSFPLSNFKGAAACLCKWLWLARHDAETLAEAETLLLGAHSFLAYALCGGDRAAAACDPTTASTTGLLAAGPSETETSARWAKEACGRFPGVDPALLPPLVLGFAPPPVGEVSLRTANALGLPRNLAQVPVFHGVGDLASTTVGAVGVGASSCGASYAYLGTSGWIARVQTRDSAGALPTLVTKNKNVDESKPTTFTLLHPDPALEIFAASMVTAGGSVEWARRVLLPGDFGGGDKSPTRFDAAASSAPTGSEGVLFLPHLNGERSPFTDATARGCFVNLSPATTTGHMCRAVLEGVAYNYRALNDALEAPDARRLSSTIGAPMPFLGGGAKSPLWTQILADATRHTLAPLPDASTVAARGCAAGAFERLGLWGPASAEEKGGRAKPPAGYFPRDGKGDAVAPDADAAATHDKNYEVWRKLHDALAGAGAGSLV</sequence>
<evidence type="ECO:0008006" key="7">
    <source>
        <dbReference type="Google" id="ProtNLM"/>
    </source>
</evidence>
<dbReference type="InterPro" id="IPR000577">
    <property type="entry name" value="Carb_kinase_FGGY"/>
</dbReference>
<dbReference type="InterPro" id="IPR043129">
    <property type="entry name" value="ATPase_NBD"/>
</dbReference>
<dbReference type="Gene3D" id="3.30.420.40">
    <property type="match status" value="2"/>
</dbReference>
<dbReference type="GO" id="GO:0016301">
    <property type="term" value="F:kinase activity"/>
    <property type="evidence" value="ECO:0007669"/>
    <property type="project" value="UniProtKB-KW"/>
</dbReference>
<dbReference type="PANTHER" id="PTHR43095:SF5">
    <property type="entry name" value="XYLULOSE KINASE"/>
    <property type="match status" value="1"/>
</dbReference>
<evidence type="ECO:0000256" key="1">
    <source>
        <dbReference type="ARBA" id="ARBA00009156"/>
    </source>
</evidence>
<dbReference type="PANTHER" id="PTHR43095">
    <property type="entry name" value="SUGAR KINASE"/>
    <property type="match status" value="1"/>
</dbReference>
<dbReference type="Pfam" id="PF02782">
    <property type="entry name" value="FGGY_C"/>
    <property type="match status" value="1"/>
</dbReference>
<dbReference type="InterPro" id="IPR018485">
    <property type="entry name" value="FGGY_C"/>
</dbReference>
<evidence type="ECO:0000259" key="4">
    <source>
        <dbReference type="Pfam" id="PF00370"/>
    </source>
</evidence>